<dbReference type="AlphaFoldDB" id="A0A939QIH4"/>
<dbReference type="Proteomes" id="UP000668403">
    <property type="component" value="Unassembled WGS sequence"/>
</dbReference>
<evidence type="ECO:0000313" key="3">
    <source>
        <dbReference type="EMBL" id="MBO2989434.1"/>
    </source>
</evidence>
<accession>A0A939QIH4</accession>
<gene>
    <name evidence="3" type="ORF">J4H85_05425</name>
</gene>
<keyword evidence="3" id="KW-0489">Methyltransferase</keyword>
<keyword evidence="3" id="KW-0808">Transferase</keyword>
<evidence type="ECO:0000256" key="2">
    <source>
        <dbReference type="SAM" id="SignalP"/>
    </source>
</evidence>
<organism evidence="3 4">
    <name type="scientific">Leucobacter tardus</name>
    <dbReference type="NCBI Taxonomy" id="501483"/>
    <lineage>
        <taxon>Bacteria</taxon>
        <taxon>Bacillati</taxon>
        <taxon>Actinomycetota</taxon>
        <taxon>Actinomycetes</taxon>
        <taxon>Micrococcales</taxon>
        <taxon>Microbacteriaceae</taxon>
        <taxon>Leucobacter</taxon>
    </lineage>
</organism>
<proteinExistence type="predicted"/>
<keyword evidence="2" id="KW-0732">Signal</keyword>
<comment type="caution">
    <text evidence="3">The sequence shown here is derived from an EMBL/GenBank/DDBJ whole genome shotgun (WGS) entry which is preliminary data.</text>
</comment>
<dbReference type="RefSeq" id="WP_208237659.1">
    <property type="nucleotide sequence ID" value="NZ_BAAAQU010000001.1"/>
</dbReference>
<dbReference type="EMBL" id="JAGFBF010000003">
    <property type="protein sequence ID" value="MBO2989434.1"/>
    <property type="molecule type" value="Genomic_DNA"/>
</dbReference>
<keyword evidence="4" id="KW-1185">Reference proteome</keyword>
<dbReference type="GO" id="GO:0008168">
    <property type="term" value="F:methyltransferase activity"/>
    <property type="evidence" value="ECO:0007669"/>
    <property type="project" value="UniProtKB-KW"/>
</dbReference>
<feature type="region of interest" description="Disordered" evidence="1">
    <location>
        <begin position="160"/>
        <end position="207"/>
    </location>
</feature>
<feature type="chain" id="PRO_5038776977" evidence="2">
    <location>
        <begin position="26"/>
        <end position="207"/>
    </location>
</feature>
<dbReference type="GO" id="GO:0032259">
    <property type="term" value="P:methylation"/>
    <property type="evidence" value="ECO:0007669"/>
    <property type="project" value="UniProtKB-KW"/>
</dbReference>
<name>A0A939QIH4_9MICO</name>
<reference evidence="3" key="1">
    <citation type="submission" date="2021-03" db="EMBL/GenBank/DDBJ databases">
        <title>Leucobacter chromiisoli sp. nov., isolated from chromium-containing soil of chemical plant.</title>
        <authorList>
            <person name="Xu Z."/>
        </authorList>
    </citation>
    <scope>NUCLEOTIDE SEQUENCE</scope>
    <source>
        <strain evidence="3">K 70/01</strain>
    </source>
</reference>
<sequence length="207" mass="20840">MKLRTVSAIVLAAGLTVGASGCSLIAPVATSIPYAPSDGIDVTVGGADVRNMMLIADESGENFNVVFTGVNTGSEDIELTVNMEHGGSGFASAEFTLEPGTTLFGDPEGEMEPTLVPLDDVQPGETVAAFFQVAGEDEVEHNIPVLDGTLQEYRDFVIDGSGSADATEGDSASEGVTGVDPESEGEADSETGSGNATGTGSGTAAAD</sequence>
<evidence type="ECO:0000313" key="4">
    <source>
        <dbReference type="Proteomes" id="UP000668403"/>
    </source>
</evidence>
<dbReference type="PROSITE" id="PS51257">
    <property type="entry name" value="PROKAR_LIPOPROTEIN"/>
    <property type="match status" value="1"/>
</dbReference>
<evidence type="ECO:0000256" key="1">
    <source>
        <dbReference type="SAM" id="MobiDB-lite"/>
    </source>
</evidence>
<protein>
    <submittedName>
        <fullName evidence="3">DNA modification methylase</fullName>
    </submittedName>
</protein>
<feature type="signal peptide" evidence="2">
    <location>
        <begin position="1"/>
        <end position="25"/>
    </location>
</feature>